<name>A0ABP7QYY4_9BACT</name>
<reference evidence="2" key="1">
    <citation type="journal article" date="2019" name="Int. J. Syst. Evol. Microbiol.">
        <title>The Global Catalogue of Microorganisms (GCM) 10K type strain sequencing project: providing services to taxonomists for standard genome sequencing and annotation.</title>
        <authorList>
            <consortium name="The Broad Institute Genomics Platform"/>
            <consortium name="The Broad Institute Genome Sequencing Center for Infectious Disease"/>
            <person name="Wu L."/>
            <person name="Ma J."/>
        </authorList>
    </citation>
    <scope>NUCLEOTIDE SEQUENCE [LARGE SCALE GENOMIC DNA]</scope>
    <source>
        <strain evidence="2">JCM 17217</strain>
    </source>
</reference>
<dbReference type="EMBL" id="BAABDI010000038">
    <property type="protein sequence ID" value="GAA3990062.1"/>
    <property type="molecule type" value="Genomic_DNA"/>
</dbReference>
<keyword evidence="2" id="KW-1185">Reference proteome</keyword>
<dbReference type="PROSITE" id="PS51257">
    <property type="entry name" value="PROKAR_LIPOPROTEIN"/>
    <property type="match status" value="1"/>
</dbReference>
<evidence type="ECO:0008006" key="3">
    <source>
        <dbReference type="Google" id="ProtNLM"/>
    </source>
</evidence>
<evidence type="ECO:0000313" key="2">
    <source>
        <dbReference type="Proteomes" id="UP001501556"/>
    </source>
</evidence>
<proteinExistence type="predicted"/>
<evidence type="ECO:0000313" key="1">
    <source>
        <dbReference type="EMBL" id="GAA3990062.1"/>
    </source>
</evidence>
<dbReference type="Proteomes" id="UP001501556">
    <property type="component" value="Unassembled WGS sequence"/>
</dbReference>
<gene>
    <name evidence="1" type="ORF">GCM10022407_38230</name>
</gene>
<comment type="caution">
    <text evidence="1">The sequence shown here is derived from an EMBL/GenBank/DDBJ whole genome shotgun (WGS) entry which is preliminary data.</text>
</comment>
<protein>
    <recommendedName>
        <fullName evidence="3">Ferritin-like domain-containing protein</fullName>
    </recommendedName>
</protein>
<accession>A0ABP7QYY4</accession>
<organism evidence="1 2">
    <name type="scientific">Hymenobacter antarcticus</name>
    <dbReference type="NCBI Taxonomy" id="486270"/>
    <lineage>
        <taxon>Bacteria</taxon>
        <taxon>Pseudomonadati</taxon>
        <taxon>Bacteroidota</taxon>
        <taxon>Cytophagia</taxon>
        <taxon>Cytophagales</taxon>
        <taxon>Hymenobacteraceae</taxon>
        <taxon>Hymenobacter</taxon>
    </lineage>
</organism>
<sequence>MRVSAATAATVALVAAGCTTDPPEPVKVDPFLLTLPTTDAGLFFFAYLLAIAQATVFQKVADTPPTDFTATDRAVFTDLRDHAVINRELLRRIIDPTGAAALLPADFAFSLASLTLTTRAGALAAAQQLADLAAAAYPTVLPLLSPAALLPRTLLLKMSSVHARHAATLRDLRTPGSFAADDAVFTTGLFAGQLRTKTPLETLAVLAPFFAPYVISAGNLPLPV</sequence>
<dbReference type="Pfam" id="PF13668">
    <property type="entry name" value="Ferritin_2"/>
    <property type="match status" value="1"/>
</dbReference>